<dbReference type="InterPro" id="IPR027417">
    <property type="entry name" value="P-loop_NTPase"/>
</dbReference>
<dbReference type="Gene3D" id="1.20.120.1960">
    <property type="entry name" value="QSOX sulfhydryl oxidase domain"/>
    <property type="match status" value="1"/>
</dbReference>
<comment type="caution">
    <text evidence="2">The sequence shown here is derived from an EMBL/GenBank/DDBJ whole genome shotgun (WGS) entry which is preliminary data.</text>
</comment>
<evidence type="ECO:0000259" key="1">
    <source>
        <dbReference type="SMART" id="SM00382"/>
    </source>
</evidence>
<dbReference type="InterPro" id="IPR041682">
    <property type="entry name" value="AAA_14"/>
</dbReference>
<dbReference type="Proteomes" id="UP000664034">
    <property type="component" value="Unassembled WGS sequence"/>
</dbReference>
<protein>
    <submittedName>
        <fullName evidence="2">AAA family ATPase</fullName>
    </submittedName>
</protein>
<dbReference type="Gene3D" id="3.40.50.300">
    <property type="entry name" value="P-loop containing nucleotide triphosphate hydrolases"/>
    <property type="match status" value="1"/>
</dbReference>
<dbReference type="SUPFAM" id="SSF52540">
    <property type="entry name" value="P-loop containing nucleoside triphosphate hydrolases"/>
    <property type="match status" value="1"/>
</dbReference>
<gene>
    <name evidence="2" type="ORF">J2I47_02655</name>
</gene>
<dbReference type="AlphaFoldDB" id="A0A939K4I7"/>
<dbReference type="InterPro" id="IPR003593">
    <property type="entry name" value="AAA+_ATPase"/>
</dbReference>
<organism evidence="2 3">
    <name type="scientific">Fibrella rubiginis</name>
    <dbReference type="NCBI Taxonomy" id="2817060"/>
    <lineage>
        <taxon>Bacteria</taxon>
        <taxon>Pseudomonadati</taxon>
        <taxon>Bacteroidota</taxon>
        <taxon>Cytophagia</taxon>
        <taxon>Cytophagales</taxon>
        <taxon>Spirosomataceae</taxon>
        <taxon>Fibrella</taxon>
    </lineage>
</organism>
<feature type="domain" description="AAA+ ATPase" evidence="1">
    <location>
        <begin position="31"/>
        <end position="149"/>
    </location>
</feature>
<proteinExistence type="predicted"/>
<accession>A0A939K4I7</accession>
<dbReference type="RefSeq" id="WP_207362993.1">
    <property type="nucleotide sequence ID" value="NZ_JAFMYV010000001.1"/>
</dbReference>
<sequence length="402" mass="45592">MENLVAKYAAKRQRTSLTFVRDTINVIDWERNQLIGIKGARGVGKTTLVLQYLKQLAKPSGTTLYVSLDDLYFSANRLYDLGATFVRSGGQVLALDEVHRYANWTQEIKNLYDDFPDLRIIFTGSSVIHLERSKGDLSRRAVMYTLHGLSFREFLQIQNLAQLPVLSLDDLLLRHSEIAADLTATFKPLAHLSTYFQYGYYPYFLENADVYGQKLTETIRLSLEMDLPAAYDISYTTVDKLKTFLVVLAESVPLKPNVSKLSESLHVTRNTVIDFLHYLEELGILTLLHRDRVGMTRMQKPDKVYLAHPNLQYALGSLQTGLVPNTGTLRESFFLSQTHPVHQVEYTDQGDFLLDRRITIEVGGAGKTGQQIATLPNAYIAADDIEIGFEQKVPLWLFGLLY</sequence>
<dbReference type="EMBL" id="JAFMYV010000001">
    <property type="protein sequence ID" value="MBO0935440.1"/>
    <property type="molecule type" value="Genomic_DNA"/>
</dbReference>
<dbReference type="SMART" id="SM00382">
    <property type="entry name" value="AAA"/>
    <property type="match status" value="1"/>
</dbReference>
<dbReference type="PANTHER" id="PTHR42990:SF1">
    <property type="entry name" value="AAA+ ATPASE DOMAIN-CONTAINING PROTEIN"/>
    <property type="match status" value="1"/>
</dbReference>
<evidence type="ECO:0000313" key="3">
    <source>
        <dbReference type="Proteomes" id="UP000664034"/>
    </source>
</evidence>
<dbReference type="PANTHER" id="PTHR42990">
    <property type="entry name" value="ATPASE"/>
    <property type="match status" value="1"/>
</dbReference>
<keyword evidence="3" id="KW-1185">Reference proteome</keyword>
<dbReference type="InterPro" id="IPR042568">
    <property type="entry name" value="QSOX_FAD-bd_sf"/>
</dbReference>
<reference evidence="2" key="1">
    <citation type="submission" date="2021-03" db="EMBL/GenBank/DDBJ databases">
        <title>Fibrella sp. HMF5335 genome sequencing and assembly.</title>
        <authorList>
            <person name="Kang H."/>
            <person name="Kim H."/>
            <person name="Bae S."/>
            <person name="Joh K."/>
        </authorList>
    </citation>
    <scope>NUCLEOTIDE SEQUENCE</scope>
    <source>
        <strain evidence="2">HMF5335</strain>
    </source>
</reference>
<dbReference type="Pfam" id="PF13173">
    <property type="entry name" value="AAA_14"/>
    <property type="match status" value="1"/>
</dbReference>
<name>A0A939K4I7_9BACT</name>
<evidence type="ECO:0000313" key="2">
    <source>
        <dbReference type="EMBL" id="MBO0935440.1"/>
    </source>
</evidence>